<proteinExistence type="predicted"/>
<dbReference type="SMART" id="SM00449">
    <property type="entry name" value="SPRY"/>
    <property type="match status" value="1"/>
</dbReference>
<dbReference type="InterPro" id="IPR043136">
    <property type="entry name" value="B30.2/SPRY_sf"/>
</dbReference>
<feature type="domain" description="SPRY" evidence="2">
    <location>
        <begin position="232"/>
        <end position="371"/>
    </location>
</feature>
<dbReference type="Pfam" id="PF00622">
    <property type="entry name" value="SPRY"/>
    <property type="match status" value="1"/>
</dbReference>
<reference evidence="3" key="1">
    <citation type="journal article" date="2023" name="G3 (Bethesda)">
        <title>A reference genome for the long-term kleptoplast-retaining sea slug Elysia crispata morphotype clarki.</title>
        <authorList>
            <person name="Eastman K.E."/>
            <person name="Pendleton A.L."/>
            <person name="Shaikh M.A."/>
            <person name="Suttiyut T."/>
            <person name="Ogas R."/>
            <person name="Tomko P."/>
            <person name="Gavelis G."/>
            <person name="Widhalm J.R."/>
            <person name="Wisecaver J.H."/>
        </authorList>
    </citation>
    <scope>NUCLEOTIDE SEQUENCE</scope>
    <source>
        <strain evidence="3">ECLA1</strain>
    </source>
</reference>
<dbReference type="InterPro" id="IPR050618">
    <property type="entry name" value="Ubq-SigPath_Reg"/>
</dbReference>
<dbReference type="EMBL" id="JAWDGP010006562">
    <property type="protein sequence ID" value="KAK3738896.1"/>
    <property type="molecule type" value="Genomic_DNA"/>
</dbReference>
<dbReference type="PANTHER" id="PTHR12864">
    <property type="entry name" value="RAN BINDING PROTEIN 9-RELATED"/>
    <property type="match status" value="1"/>
</dbReference>
<sequence>MYNRKDKSPRLVTPGFEHLNNFVLFDDGRDVFIKRIDNDESLTTNLVQFSKSPLSPDCTHYTMTIQELTDGEFVMFGLTNKCVPGNPMWIIDRSVRYHSNDGGVFNGGLGIKTYHPYTIGDRITCKLDYTGPDRSLVNFLKNDRLVYRQWVNLPPGQLYPTIGVSRTEAKLKVEWPTPGQQEINIRKDMPSNWFGWTGLHRDDQTKTVTLAEPDTEMERSAYNIQSPAVFSKDFSYFEVEIVKKAEEHGCQAIGLVAGNCEPFVMPGWTSKSIGYHNDDGGLYCDGKDKTEDNTDEKKGGQGDVIGCGVIFPPIEEFHFREPILVLVYFTLNGKVVYKKRMRQPRGGFFPCVGFLAKDDSCKLKVDAQPPSEGADELMASLNSADVTADFRCSEVIQFKELAPDSAVYALTTESDEPQLVQYLRYPLSNVGDGFYVEVLDMRPNTELQLGVSVAEHQMEGSFLGSNSTSCGYLFKLGSLAMKEGMRPVAKWAGLKETVTCYLDFQDERLAILCFENGSGDMIGRATVSRKDVKSPLYASVVMSSGPCTVRMNWSRSIYNTHNVDRSWGYADQWLRPPGIKANQNKMTLQTSESYSFAACCQCRQPMLTGSSYFSIRLMDGENLPGIGLSKSTTDVSTVLGSDKGEVCFLPSSGELLLENNKWVLQDPPMFRKGDILQCGMIFAEQDRVEQKGVVFFSLNDQPFFHCRFHMMHGGAYPSIAFSSSGCNAELLETNRSQPIPESVASEWLNQDSMVGAAPYRAPQDHMTSNGYTLEKAAYDTEGDLTLVESTNQQSIIYVSHTVRECDRVNPFITALRKHFLTCTFETSALCVEMRDKKDSIARCEFVILFMSDTYSESHEMAMEYSLFEGKKVLVVAHSEMHWPPGHYFKDKRKQMERCPMVKVNTTDNTPSLQALIKLVDAQLQESNKNKAANSKSGKGKSTGQSPSSKSPSSENNSSSTCQIL</sequence>
<comment type="caution">
    <text evidence="3">The sequence shown here is derived from an EMBL/GenBank/DDBJ whole genome shotgun (WGS) entry which is preliminary data.</text>
</comment>
<gene>
    <name evidence="3" type="ORF">RRG08_006464</name>
</gene>
<dbReference type="AlphaFoldDB" id="A0AAE1CVG7"/>
<evidence type="ECO:0000313" key="4">
    <source>
        <dbReference type="Proteomes" id="UP001283361"/>
    </source>
</evidence>
<dbReference type="InterPro" id="IPR003877">
    <property type="entry name" value="SPRY_dom"/>
</dbReference>
<dbReference type="CDD" id="cd12885">
    <property type="entry name" value="SPRY_RanBP_like"/>
    <property type="match status" value="1"/>
</dbReference>
<dbReference type="InterPro" id="IPR013320">
    <property type="entry name" value="ConA-like_dom_sf"/>
</dbReference>
<accession>A0AAE1CVG7</accession>
<feature type="region of interest" description="Disordered" evidence="1">
    <location>
        <begin position="926"/>
        <end position="964"/>
    </location>
</feature>
<dbReference type="InterPro" id="IPR044736">
    <property type="entry name" value="Gid1/RanBPM/SPLA_SPRY"/>
</dbReference>
<evidence type="ECO:0000259" key="2">
    <source>
        <dbReference type="SMART" id="SM00449"/>
    </source>
</evidence>
<dbReference type="Gene3D" id="2.60.120.920">
    <property type="match status" value="4"/>
</dbReference>
<keyword evidence="4" id="KW-1185">Reference proteome</keyword>
<dbReference type="SUPFAM" id="SSF49899">
    <property type="entry name" value="Concanavalin A-like lectins/glucanases"/>
    <property type="match status" value="4"/>
</dbReference>
<evidence type="ECO:0000313" key="3">
    <source>
        <dbReference type="EMBL" id="KAK3738896.1"/>
    </source>
</evidence>
<evidence type="ECO:0000256" key="1">
    <source>
        <dbReference type="SAM" id="MobiDB-lite"/>
    </source>
</evidence>
<name>A0AAE1CVG7_9GAST</name>
<organism evidence="3 4">
    <name type="scientific">Elysia crispata</name>
    <name type="common">lettuce slug</name>
    <dbReference type="NCBI Taxonomy" id="231223"/>
    <lineage>
        <taxon>Eukaryota</taxon>
        <taxon>Metazoa</taxon>
        <taxon>Spiralia</taxon>
        <taxon>Lophotrochozoa</taxon>
        <taxon>Mollusca</taxon>
        <taxon>Gastropoda</taxon>
        <taxon>Heterobranchia</taxon>
        <taxon>Euthyneura</taxon>
        <taxon>Panpulmonata</taxon>
        <taxon>Sacoglossa</taxon>
        <taxon>Placobranchoidea</taxon>
        <taxon>Plakobranchidae</taxon>
        <taxon>Elysia</taxon>
    </lineage>
</organism>
<protein>
    <recommendedName>
        <fullName evidence="2">SPRY domain-containing protein</fullName>
    </recommendedName>
</protein>
<dbReference type="Proteomes" id="UP001283361">
    <property type="component" value="Unassembled WGS sequence"/>
</dbReference>